<organism evidence="7 8">
    <name type="scientific">Artemisia annua</name>
    <name type="common">Sweet wormwood</name>
    <dbReference type="NCBI Taxonomy" id="35608"/>
    <lineage>
        <taxon>Eukaryota</taxon>
        <taxon>Viridiplantae</taxon>
        <taxon>Streptophyta</taxon>
        <taxon>Embryophyta</taxon>
        <taxon>Tracheophyta</taxon>
        <taxon>Spermatophyta</taxon>
        <taxon>Magnoliopsida</taxon>
        <taxon>eudicotyledons</taxon>
        <taxon>Gunneridae</taxon>
        <taxon>Pentapetalae</taxon>
        <taxon>asterids</taxon>
        <taxon>campanulids</taxon>
        <taxon>Asterales</taxon>
        <taxon>Asteraceae</taxon>
        <taxon>Asteroideae</taxon>
        <taxon>Anthemideae</taxon>
        <taxon>Artemisiinae</taxon>
        <taxon>Artemisia</taxon>
    </lineage>
</organism>
<feature type="domain" description="MADS-box" evidence="6">
    <location>
        <begin position="19"/>
        <end position="66"/>
    </location>
</feature>
<name>A0A2U1M336_ARTAN</name>
<dbReference type="GO" id="GO:0046983">
    <property type="term" value="F:protein dimerization activity"/>
    <property type="evidence" value="ECO:0007669"/>
    <property type="project" value="InterPro"/>
</dbReference>
<dbReference type="STRING" id="35608.A0A2U1M336"/>
<comment type="subcellular location">
    <subcellularLocation>
        <location evidence="1">Nucleus</location>
    </subcellularLocation>
</comment>
<keyword evidence="3" id="KW-0238">DNA-binding</keyword>
<evidence type="ECO:0000256" key="1">
    <source>
        <dbReference type="ARBA" id="ARBA00004123"/>
    </source>
</evidence>
<dbReference type="EMBL" id="PKPP01006697">
    <property type="protein sequence ID" value="PWA55641.1"/>
    <property type="molecule type" value="Genomic_DNA"/>
</dbReference>
<evidence type="ECO:0000256" key="2">
    <source>
        <dbReference type="ARBA" id="ARBA00023015"/>
    </source>
</evidence>
<dbReference type="Gene3D" id="3.40.1810.10">
    <property type="entry name" value="Transcription factor, MADS-box"/>
    <property type="match status" value="1"/>
</dbReference>
<accession>A0A2U1M336</accession>
<dbReference type="PRINTS" id="PR00404">
    <property type="entry name" value="MADSDOMAIN"/>
</dbReference>
<evidence type="ECO:0000259" key="6">
    <source>
        <dbReference type="PROSITE" id="PS50066"/>
    </source>
</evidence>
<gene>
    <name evidence="7" type="ORF">CTI12_AA401980</name>
</gene>
<evidence type="ECO:0000313" key="7">
    <source>
        <dbReference type="EMBL" id="PWA55641.1"/>
    </source>
</evidence>
<dbReference type="GO" id="GO:0005634">
    <property type="term" value="C:nucleus"/>
    <property type="evidence" value="ECO:0007669"/>
    <property type="project" value="UniProtKB-SubCell"/>
</dbReference>
<protein>
    <submittedName>
        <fullName evidence="7">FLC</fullName>
    </submittedName>
</protein>
<keyword evidence="2" id="KW-0805">Transcription regulation</keyword>
<dbReference type="SUPFAM" id="SSF55455">
    <property type="entry name" value="SRF-like"/>
    <property type="match status" value="1"/>
</dbReference>
<keyword evidence="5" id="KW-0539">Nucleus</keyword>
<proteinExistence type="predicted"/>
<dbReference type="InterPro" id="IPR002100">
    <property type="entry name" value="TF_MADSbox"/>
</dbReference>
<dbReference type="PANTHER" id="PTHR48019">
    <property type="entry name" value="SERUM RESPONSE FACTOR HOMOLOG"/>
    <property type="match status" value="1"/>
</dbReference>
<evidence type="ECO:0000313" key="8">
    <source>
        <dbReference type="Proteomes" id="UP000245207"/>
    </source>
</evidence>
<sequence>MAVRMDKNLAEGEIKEARKNRRQVTFSKRRTGLMKKARHLSVLCDVDIVFDVFSARGKLYKSCSGKQAELAHKVQDMLVEENNIEELSVTDMTELEQELDAALVQTRMRKHWIILTEQLVFIRFVFKSNLIDVDEMRMRLRMGEKSQTNTADDEVHIDPPRREIKVRWHCNEHVASAKQLQNDDGGGGLNNLATNQTNSPQHHVTLHLFNG</sequence>
<evidence type="ECO:0000256" key="4">
    <source>
        <dbReference type="ARBA" id="ARBA00023163"/>
    </source>
</evidence>
<dbReference type="InterPro" id="IPR050142">
    <property type="entry name" value="MADS-box/MEF2_TF"/>
</dbReference>
<dbReference type="Proteomes" id="UP000245207">
    <property type="component" value="Unassembled WGS sequence"/>
</dbReference>
<dbReference type="OrthoDB" id="1933443at2759"/>
<dbReference type="PROSITE" id="PS50066">
    <property type="entry name" value="MADS_BOX_2"/>
    <property type="match status" value="1"/>
</dbReference>
<evidence type="ECO:0000256" key="5">
    <source>
        <dbReference type="ARBA" id="ARBA00023242"/>
    </source>
</evidence>
<comment type="caution">
    <text evidence="7">The sequence shown here is derived from an EMBL/GenBank/DDBJ whole genome shotgun (WGS) entry which is preliminary data.</text>
</comment>
<dbReference type="GO" id="GO:0003677">
    <property type="term" value="F:DNA binding"/>
    <property type="evidence" value="ECO:0007669"/>
    <property type="project" value="UniProtKB-KW"/>
</dbReference>
<reference evidence="7 8" key="1">
    <citation type="journal article" date="2018" name="Mol. Plant">
        <title>The genome of Artemisia annua provides insight into the evolution of Asteraceae family and artemisinin biosynthesis.</title>
        <authorList>
            <person name="Shen Q."/>
            <person name="Zhang L."/>
            <person name="Liao Z."/>
            <person name="Wang S."/>
            <person name="Yan T."/>
            <person name="Shi P."/>
            <person name="Liu M."/>
            <person name="Fu X."/>
            <person name="Pan Q."/>
            <person name="Wang Y."/>
            <person name="Lv Z."/>
            <person name="Lu X."/>
            <person name="Zhang F."/>
            <person name="Jiang W."/>
            <person name="Ma Y."/>
            <person name="Chen M."/>
            <person name="Hao X."/>
            <person name="Li L."/>
            <person name="Tang Y."/>
            <person name="Lv G."/>
            <person name="Zhou Y."/>
            <person name="Sun X."/>
            <person name="Brodelius P.E."/>
            <person name="Rose J.K.C."/>
            <person name="Tang K."/>
        </authorList>
    </citation>
    <scope>NUCLEOTIDE SEQUENCE [LARGE SCALE GENOMIC DNA]</scope>
    <source>
        <strain evidence="8">cv. Huhao1</strain>
        <tissue evidence="7">Leaf</tissue>
    </source>
</reference>
<keyword evidence="8" id="KW-1185">Reference proteome</keyword>
<keyword evidence="4" id="KW-0804">Transcription</keyword>
<dbReference type="Pfam" id="PF00319">
    <property type="entry name" value="SRF-TF"/>
    <property type="match status" value="1"/>
</dbReference>
<evidence type="ECO:0000256" key="3">
    <source>
        <dbReference type="ARBA" id="ARBA00023125"/>
    </source>
</evidence>
<dbReference type="SMART" id="SM00432">
    <property type="entry name" value="MADS"/>
    <property type="match status" value="1"/>
</dbReference>
<dbReference type="InterPro" id="IPR036879">
    <property type="entry name" value="TF_MADSbox_sf"/>
</dbReference>
<dbReference type="AlphaFoldDB" id="A0A2U1M336"/>